<dbReference type="Gene3D" id="3.30.565.10">
    <property type="entry name" value="Histidine kinase-like ATPase, C-terminal domain"/>
    <property type="match status" value="1"/>
</dbReference>
<feature type="coiled-coil region" evidence="1">
    <location>
        <begin position="244"/>
        <end position="316"/>
    </location>
</feature>
<dbReference type="SUPFAM" id="SSF55874">
    <property type="entry name" value="ATPase domain of HSP90 chaperone/DNA topoisomerase II/histidine kinase"/>
    <property type="match status" value="1"/>
</dbReference>
<feature type="transmembrane region" description="Helical" evidence="2">
    <location>
        <begin position="137"/>
        <end position="158"/>
    </location>
</feature>
<evidence type="ECO:0000256" key="2">
    <source>
        <dbReference type="SAM" id="Phobius"/>
    </source>
</evidence>
<accession>A0A1Y6BC35</accession>
<reference evidence="5" key="1">
    <citation type="submission" date="2017-04" db="EMBL/GenBank/DDBJ databases">
        <authorList>
            <person name="Varghese N."/>
            <person name="Submissions S."/>
        </authorList>
    </citation>
    <scope>NUCLEOTIDE SEQUENCE [LARGE SCALE GENOMIC DNA]</scope>
    <source>
        <strain evidence="5">RKEM611</strain>
    </source>
</reference>
<evidence type="ECO:0000259" key="3">
    <source>
        <dbReference type="Pfam" id="PF17149"/>
    </source>
</evidence>
<organism evidence="4 5">
    <name type="scientific">Pseudobacteriovorax antillogorgiicola</name>
    <dbReference type="NCBI Taxonomy" id="1513793"/>
    <lineage>
        <taxon>Bacteria</taxon>
        <taxon>Pseudomonadati</taxon>
        <taxon>Bdellovibrionota</taxon>
        <taxon>Oligoflexia</taxon>
        <taxon>Oligoflexales</taxon>
        <taxon>Pseudobacteriovoracaceae</taxon>
        <taxon>Pseudobacteriovorax</taxon>
    </lineage>
</organism>
<evidence type="ECO:0000313" key="4">
    <source>
        <dbReference type="EMBL" id="SME96361.1"/>
    </source>
</evidence>
<dbReference type="STRING" id="1513793.SAMN06296036_102279"/>
<name>A0A1Y6BC35_9BACT</name>
<keyword evidence="2" id="KW-0812">Transmembrane</keyword>
<keyword evidence="1" id="KW-0175">Coiled coil</keyword>
<dbReference type="InterPro" id="IPR033414">
    <property type="entry name" value="Sensor_dom"/>
</dbReference>
<dbReference type="EMBL" id="FWZT01000002">
    <property type="protein sequence ID" value="SME96361.1"/>
    <property type="molecule type" value="Genomic_DNA"/>
</dbReference>
<protein>
    <submittedName>
        <fullName evidence="4">Signal transduction protein with periplasmic or extracellular sensor domain</fullName>
    </submittedName>
</protein>
<dbReference type="InterPro" id="IPR036890">
    <property type="entry name" value="HATPase_C_sf"/>
</dbReference>
<evidence type="ECO:0000313" key="5">
    <source>
        <dbReference type="Proteomes" id="UP000192907"/>
    </source>
</evidence>
<keyword evidence="5" id="KW-1185">Reference proteome</keyword>
<gene>
    <name evidence="4" type="ORF">SAMN06296036_102279</name>
</gene>
<dbReference type="AlphaFoldDB" id="A0A1Y6BC35"/>
<dbReference type="Pfam" id="PF17149">
    <property type="entry name" value="CHASE5"/>
    <property type="match status" value="1"/>
</dbReference>
<keyword evidence="2" id="KW-0472">Membrane</keyword>
<sequence>MLFHVLLLSIALGSVLLAINLIWLHNKDVEKVETALRLVEEHTLPTVTNAIWLMDEEQVKSLINGILLNPDFVGVQIYNESRQLVFNVENENESYSSYLTRDYPLISINQNPQTPTLGFLRVIATKEKIYDRLIEQALIMAVSSFVLGLILSLVYLSLFKNRVTRHLKAIQEYFVTTIQHNRYQALQLKKAHEHVDEFSRIQEAINEAISRFSTAQREQRERLSSNEKDLEMKEQITSTLMQDRSELQKAISDTHTELKQAKRDLMHYSHRLGRAEQSQELANDIGTKTNSLSVAIHELESKNHRLTIQLEKFAQRLEQGQDVIPLDREQLLTVFREYNHHTIATRRDFANSLKELQSGIKDVNDTIFTFNQSNLESSSKDIIQADSFIEDVISFLQENHPDWYFIKDIQDGIRFQAERYRLFNIFIHLITHSSKSYGIDEEVQIFISLGETESMVQFIISDQGKTFSETELSAFLSKDQTKINNFFYAASYVNLLRGSLEFLPNAPKGTRICLSLPKQTALQVAN</sequence>
<dbReference type="Proteomes" id="UP000192907">
    <property type="component" value="Unassembled WGS sequence"/>
</dbReference>
<proteinExistence type="predicted"/>
<evidence type="ECO:0000256" key="1">
    <source>
        <dbReference type="SAM" id="Coils"/>
    </source>
</evidence>
<keyword evidence="2" id="KW-1133">Transmembrane helix</keyword>
<feature type="domain" description="Periplasmic sensor" evidence="3">
    <location>
        <begin position="26"/>
        <end position="133"/>
    </location>
</feature>